<dbReference type="KEGG" id="fcy:FRACYDRAFT_254757"/>
<dbReference type="InParanoid" id="A0A1E7EKE2"/>
<gene>
    <name evidence="1" type="ORF">FRACYDRAFT_254757</name>
</gene>
<sequence length="105" mass="11524">MQQYKLQQTIYRRGLIVSYGDDDDEPPKGAQIACSIQLTPEAATLNELVAEVNFTALRAAKAEAEDFAAWAAEARAEALWGTRRELEAAMAARKEYTAAYAARLG</sequence>
<dbReference type="EMBL" id="KV784411">
    <property type="protein sequence ID" value="OEU06352.1"/>
    <property type="molecule type" value="Genomic_DNA"/>
</dbReference>
<dbReference type="AlphaFoldDB" id="A0A1E7EKE2"/>
<evidence type="ECO:0000313" key="1">
    <source>
        <dbReference type="EMBL" id="OEU06352.1"/>
    </source>
</evidence>
<evidence type="ECO:0000313" key="2">
    <source>
        <dbReference type="Proteomes" id="UP000095751"/>
    </source>
</evidence>
<proteinExistence type="predicted"/>
<accession>A0A1E7EKE2</accession>
<organism evidence="1 2">
    <name type="scientific">Fragilariopsis cylindrus CCMP1102</name>
    <dbReference type="NCBI Taxonomy" id="635003"/>
    <lineage>
        <taxon>Eukaryota</taxon>
        <taxon>Sar</taxon>
        <taxon>Stramenopiles</taxon>
        <taxon>Ochrophyta</taxon>
        <taxon>Bacillariophyta</taxon>
        <taxon>Bacillariophyceae</taxon>
        <taxon>Bacillariophycidae</taxon>
        <taxon>Bacillariales</taxon>
        <taxon>Bacillariaceae</taxon>
        <taxon>Fragilariopsis</taxon>
    </lineage>
</organism>
<name>A0A1E7EKE2_9STRA</name>
<keyword evidence="2" id="KW-1185">Reference proteome</keyword>
<protein>
    <submittedName>
        <fullName evidence="1">Uncharacterized protein</fullName>
    </submittedName>
</protein>
<reference evidence="1 2" key="1">
    <citation type="submission" date="2016-09" db="EMBL/GenBank/DDBJ databases">
        <title>Extensive genetic diversity and differential bi-allelic expression allows diatom success in the polar Southern Ocean.</title>
        <authorList>
            <consortium name="DOE Joint Genome Institute"/>
            <person name="Mock T."/>
            <person name="Otillar R.P."/>
            <person name="Strauss J."/>
            <person name="Dupont C."/>
            <person name="Frickenhaus S."/>
            <person name="Maumus F."/>
            <person name="Mcmullan M."/>
            <person name="Sanges R."/>
            <person name="Schmutz J."/>
            <person name="Toseland A."/>
            <person name="Valas R."/>
            <person name="Veluchamy A."/>
            <person name="Ward B.J."/>
            <person name="Allen A."/>
            <person name="Barry K."/>
            <person name="Falciatore A."/>
            <person name="Ferrante M."/>
            <person name="Fortunato A.E."/>
            <person name="Gloeckner G."/>
            <person name="Gruber A."/>
            <person name="Hipkin R."/>
            <person name="Janech M."/>
            <person name="Kroth P."/>
            <person name="Leese F."/>
            <person name="Lindquist E."/>
            <person name="Lyon B.R."/>
            <person name="Martin J."/>
            <person name="Mayer C."/>
            <person name="Parker M."/>
            <person name="Quesneville H."/>
            <person name="Raymond J."/>
            <person name="Uhlig C."/>
            <person name="Valentin K.U."/>
            <person name="Worden A.Z."/>
            <person name="Armbrust E.V."/>
            <person name="Bowler C."/>
            <person name="Green B."/>
            <person name="Moulton V."/>
            <person name="Van Oosterhout C."/>
            <person name="Grigoriev I."/>
        </authorList>
    </citation>
    <scope>NUCLEOTIDE SEQUENCE [LARGE SCALE GENOMIC DNA]</scope>
    <source>
        <strain evidence="1 2">CCMP1102</strain>
    </source>
</reference>
<dbReference type="Proteomes" id="UP000095751">
    <property type="component" value="Unassembled WGS sequence"/>
</dbReference>